<keyword evidence="10" id="KW-1185">Reference proteome</keyword>
<comment type="pathway">
    <text evidence="7">Porphyrin-containing compound metabolism; protoporphyrin-IX biosynthesis; protoporphyrin-IX from protoporphyrinogen-IX: step 1/1.</text>
</comment>
<dbReference type="Pfam" id="PF12724">
    <property type="entry name" value="Flavodoxin_5"/>
    <property type="match status" value="1"/>
</dbReference>
<dbReference type="InterPro" id="IPR029039">
    <property type="entry name" value="Flavoprotein-like_sf"/>
</dbReference>
<comment type="function">
    <text evidence="7">Catalyzes the 6-electron oxidation of protoporphyrinogen IX to form protoporphyrin IX; under anaerobic conditions uses menaquinone as an electron acceptor, under aerobic conditions uses ubiquinone as an electron acceptor.</text>
</comment>
<keyword evidence="3 7" id="KW-0547">Nucleotide-binding</keyword>
<evidence type="ECO:0000256" key="3">
    <source>
        <dbReference type="ARBA" id="ARBA00022741"/>
    </source>
</evidence>
<keyword evidence="7" id="KW-1003">Cell membrane</keyword>
<organism evidence="9 10">
    <name type="scientific">Agarivorans gilvus</name>
    <dbReference type="NCBI Taxonomy" id="680279"/>
    <lineage>
        <taxon>Bacteria</taxon>
        <taxon>Pseudomonadati</taxon>
        <taxon>Pseudomonadota</taxon>
        <taxon>Gammaproteobacteria</taxon>
        <taxon>Alteromonadales</taxon>
        <taxon>Alteromonadaceae</taxon>
        <taxon>Agarivorans</taxon>
    </lineage>
</organism>
<evidence type="ECO:0000256" key="6">
    <source>
        <dbReference type="ARBA" id="ARBA00023244"/>
    </source>
</evidence>
<dbReference type="InterPro" id="IPR044264">
    <property type="entry name" value="HemG"/>
</dbReference>
<comment type="similarity">
    <text evidence="7">Belongs to the HemG family.</text>
</comment>
<evidence type="ECO:0000259" key="8">
    <source>
        <dbReference type="Pfam" id="PF12724"/>
    </source>
</evidence>
<dbReference type="HAMAP" id="MF_00853">
    <property type="entry name" value="HemG"/>
    <property type="match status" value="1"/>
</dbReference>
<comment type="catalytic activity">
    <reaction evidence="7">
        <text>protoporphyrinogen IX + 3 a menaquinone = protoporphyrin IX + 3 a menaquinol</text>
        <dbReference type="Rhea" id="RHEA:27409"/>
        <dbReference type="Rhea" id="RHEA-COMP:9537"/>
        <dbReference type="Rhea" id="RHEA-COMP:9539"/>
        <dbReference type="ChEBI" id="CHEBI:16374"/>
        <dbReference type="ChEBI" id="CHEBI:18151"/>
        <dbReference type="ChEBI" id="CHEBI:57306"/>
        <dbReference type="ChEBI" id="CHEBI:57307"/>
        <dbReference type="EC" id="1.3.5.3"/>
    </reaction>
</comment>
<dbReference type="Gene3D" id="3.40.50.360">
    <property type="match status" value="1"/>
</dbReference>
<dbReference type="Proteomes" id="UP000651977">
    <property type="component" value="Unassembled WGS sequence"/>
</dbReference>
<comment type="cofactor">
    <cofactor evidence="7">
        <name>FMN</name>
        <dbReference type="ChEBI" id="CHEBI:58210"/>
    </cofactor>
    <text evidence="7">Binds 1 FMN non-covalently per subunit.</text>
</comment>
<keyword evidence="1 7" id="KW-0285">Flavoprotein</keyword>
<reference evidence="10" key="1">
    <citation type="journal article" date="2019" name="Int. J. Syst. Evol. Microbiol.">
        <title>The Global Catalogue of Microorganisms (GCM) 10K type strain sequencing project: providing services to taxonomists for standard genome sequencing and annotation.</title>
        <authorList>
            <consortium name="The Broad Institute Genomics Platform"/>
            <consortium name="The Broad Institute Genome Sequencing Center for Infectious Disease"/>
            <person name="Wu L."/>
            <person name="Ma J."/>
        </authorList>
    </citation>
    <scope>NUCLEOTIDE SEQUENCE [LARGE SCALE GENOMIC DNA]</scope>
    <source>
        <strain evidence="10">CGMCC 1.10131</strain>
    </source>
</reference>
<comment type="catalytic activity">
    <reaction evidence="7">
        <text>protoporphyrinogen IX + 3 a ubiquinone = protoporphyrin IX + 3 a ubiquinol</text>
        <dbReference type="Rhea" id="RHEA:63936"/>
        <dbReference type="Rhea" id="RHEA-COMP:9565"/>
        <dbReference type="Rhea" id="RHEA-COMP:9566"/>
        <dbReference type="ChEBI" id="CHEBI:16389"/>
        <dbReference type="ChEBI" id="CHEBI:17976"/>
        <dbReference type="ChEBI" id="CHEBI:57306"/>
        <dbReference type="ChEBI" id="CHEBI:57307"/>
    </reaction>
</comment>
<name>A0ABQ1I5Z7_9ALTE</name>
<gene>
    <name evidence="7" type="primary">hemG</name>
    <name evidence="9" type="ORF">GCM10007414_32420</name>
</gene>
<evidence type="ECO:0000256" key="2">
    <source>
        <dbReference type="ARBA" id="ARBA00022643"/>
    </source>
</evidence>
<comment type="caution">
    <text evidence="9">The sequence shown here is derived from an EMBL/GenBank/DDBJ whole genome shotgun (WGS) entry which is preliminary data.</text>
</comment>
<sequence>MKLLVLYSSCEGQTLKIAKHIIAQQPQTDLSVDYQNLEQLQQAVNWSDYDKVLIGASIRYGKFRPHLYSLLAKYQQQLANLPVAFFGVCLTARKPEKSTPETSVYMKKLNQRAEWMPESQAIFAGALLYSRYTWWQTRLIQMIMKMTGGSTDTSQDIELTDWSKVDDFAIHFAKLNK</sequence>
<feature type="domain" description="Flavodoxin" evidence="8">
    <location>
        <begin position="4"/>
        <end position="154"/>
    </location>
</feature>
<evidence type="ECO:0000256" key="4">
    <source>
        <dbReference type="ARBA" id="ARBA00023002"/>
    </source>
</evidence>
<keyword evidence="2 7" id="KW-0288">FMN</keyword>
<dbReference type="EC" id="1.3.5.3" evidence="7"/>
<protein>
    <recommendedName>
        <fullName evidence="7">Protoporphyrinogen IX dehydrogenase [quinone]</fullName>
        <ecNumber evidence="7">1.3.5.3</ecNumber>
    </recommendedName>
    <alternativeName>
        <fullName evidence="7">Protoporphyrinogen IX dehydrogenase [menaquinone]</fullName>
    </alternativeName>
    <alternativeName>
        <fullName evidence="7">Protoporphyrinogen IX dehydrogenase [ubiquinone]</fullName>
    </alternativeName>
    <alternativeName>
        <fullName evidence="7">Protoporphyrinogen oxidase</fullName>
        <shortName evidence="7">PPO</shortName>
    </alternativeName>
</protein>
<dbReference type="NCBIfam" id="NF008316">
    <property type="entry name" value="PRK11104.1"/>
    <property type="match status" value="1"/>
</dbReference>
<dbReference type="SUPFAM" id="SSF52218">
    <property type="entry name" value="Flavoproteins"/>
    <property type="match status" value="1"/>
</dbReference>
<dbReference type="PANTHER" id="PTHR38030">
    <property type="entry name" value="PROTOPORPHYRINOGEN IX DEHYDROGENASE [MENAQUINONE]"/>
    <property type="match status" value="1"/>
</dbReference>
<comment type="catalytic activity">
    <reaction evidence="7">
        <text>protoporphyrinogen IX + 3 a quinone = protoporphyrin IX + 3 a quinol</text>
        <dbReference type="Rhea" id="RHEA:65032"/>
        <dbReference type="ChEBI" id="CHEBI:24646"/>
        <dbReference type="ChEBI" id="CHEBI:57306"/>
        <dbReference type="ChEBI" id="CHEBI:57307"/>
        <dbReference type="ChEBI" id="CHEBI:132124"/>
        <dbReference type="EC" id="1.3.5.3"/>
    </reaction>
</comment>
<evidence type="ECO:0000256" key="7">
    <source>
        <dbReference type="HAMAP-Rule" id="MF_00853"/>
    </source>
</evidence>
<dbReference type="RefSeq" id="WP_157051734.1">
    <property type="nucleotide sequence ID" value="NZ_BMDY01000023.1"/>
</dbReference>
<keyword evidence="5" id="KW-0472">Membrane</keyword>
<comment type="subcellular location">
    <subcellularLocation>
        <location evidence="7">Cell membrane</location>
        <topology evidence="7">Peripheral membrane protein</topology>
    </subcellularLocation>
</comment>
<evidence type="ECO:0000256" key="5">
    <source>
        <dbReference type="ARBA" id="ARBA00023136"/>
    </source>
</evidence>
<proteinExistence type="inferred from homology"/>
<evidence type="ECO:0000256" key="1">
    <source>
        <dbReference type="ARBA" id="ARBA00022630"/>
    </source>
</evidence>
<evidence type="ECO:0000313" key="9">
    <source>
        <dbReference type="EMBL" id="GGB16526.1"/>
    </source>
</evidence>
<dbReference type="InterPro" id="IPR026816">
    <property type="entry name" value="Flavodoxin_dom"/>
</dbReference>
<accession>A0ABQ1I5Z7</accession>
<keyword evidence="4 7" id="KW-0560">Oxidoreductase</keyword>
<evidence type="ECO:0000313" key="10">
    <source>
        <dbReference type="Proteomes" id="UP000651977"/>
    </source>
</evidence>
<dbReference type="InterPro" id="IPR052200">
    <property type="entry name" value="Protoporphyrinogen_IX_DH"/>
</dbReference>
<dbReference type="EMBL" id="BMDY01000023">
    <property type="protein sequence ID" value="GGB16526.1"/>
    <property type="molecule type" value="Genomic_DNA"/>
</dbReference>
<keyword evidence="6 7" id="KW-0627">Porphyrin biosynthesis</keyword>
<dbReference type="PANTHER" id="PTHR38030:SF2">
    <property type="entry name" value="PROTOPORPHYRINOGEN IX DEHYDROGENASE [QUINONE]"/>
    <property type="match status" value="1"/>
</dbReference>